<keyword evidence="3" id="KW-0378">Hydrolase</keyword>
<feature type="compositionally biased region" description="Polar residues" evidence="1">
    <location>
        <begin position="87"/>
        <end position="106"/>
    </location>
</feature>
<evidence type="ECO:0000313" key="4">
    <source>
        <dbReference type="Proteomes" id="UP000594681"/>
    </source>
</evidence>
<dbReference type="GO" id="GO:0004519">
    <property type="term" value="F:endonuclease activity"/>
    <property type="evidence" value="ECO:0007669"/>
    <property type="project" value="UniProtKB-KW"/>
</dbReference>
<accession>A0A7T0PC79</accession>
<dbReference type="AlphaFoldDB" id="A0A7T0PC79"/>
<dbReference type="Pfam" id="PF01844">
    <property type="entry name" value="HNH"/>
    <property type="match status" value="1"/>
</dbReference>
<name>A0A7T0PC79_9CORY</name>
<dbReference type="SMART" id="SM00507">
    <property type="entry name" value="HNHc"/>
    <property type="match status" value="1"/>
</dbReference>
<dbReference type="Gene3D" id="1.10.30.50">
    <property type="match status" value="1"/>
</dbReference>
<evidence type="ECO:0000259" key="2">
    <source>
        <dbReference type="SMART" id="SM00507"/>
    </source>
</evidence>
<protein>
    <submittedName>
        <fullName evidence="3">HNH endonuclease</fullName>
    </submittedName>
</protein>
<reference evidence="3 4" key="1">
    <citation type="submission" date="2020-11" db="EMBL/GenBank/DDBJ databases">
        <title>Corynebacterium sp. ZJ-599.</title>
        <authorList>
            <person name="Zhou J."/>
        </authorList>
    </citation>
    <scope>NUCLEOTIDE SEQUENCE [LARGE SCALE GENOMIC DNA]</scope>
    <source>
        <strain evidence="3 4">ZJ-599</strain>
    </source>
</reference>
<keyword evidence="3" id="KW-0255">Endonuclease</keyword>
<dbReference type="InterPro" id="IPR003615">
    <property type="entry name" value="HNH_nuc"/>
</dbReference>
<dbReference type="InterPro" id="IPR002711">
    <property type="entry name" value="HNH"/>
</dbReference>
<evidence type="ECO:0000313" key="3">
    <source>
        <dbReference type="EMBL" id="QPK80265.1"/>
    </source>
</evidence>
<organism evidence="3 4">
    <name type="scientific">Corynebacterium lizhenjunii</name>
    <dbReference type="NCBI Taxonomy" id="2709394"/>
    <lineage>
        <taxon>Bacteria</taxon>
        <taxon>Bacillati</taxon>
        <taxon>Actinomycetota</taxon>
        <taxon>Actinomycetes</taxon>
        <taxon>Mycobacteriales</taxon>
        <taxon>Corynebacteriaceae</taxon>
        <taxon>Corynebacterium</taxon>
    </lineage>
</organism>
<gene>
    <name evidence="3" type="ORF">G7Y31_02420</name>
</gene>
<dbReference type="GO" id="GO:0003676">
    <property type="term" value="F:nucleic acid binding"/>
    <property type="evidence" value="ECO:0007669"/>
    <property type="project" value="InterPro"/>
</dbReference>
<dbReference type="GO" id="GO:0008270">
    <property type="term" value="F:zinc ion binding"/>
    <property type="evidence" value="ECO:0007669"/>
    <property type="project" value="InterPro"/>
</dbReference>
<feature type="domain" description="HNH nuclease" evidence="2">
    <location>
        <begin position="236"/>
        <end position="288"/>
    </location>
</feature>
<feature type="region of interest" description="Disordered" evidence="1">
    <location>
        <begin position="39"/>
        <end position="138"/>
    </location>
</feature>
<feature type="region of interest" description="Disordered" evidence="1">
    <location>
        <begin position="322"/>
        <end position="348"/>
    </location>
</feature>
<evidence type="ECO:0000256" key="1">
    <source>
        <dbReference type="SAM" id="MobiDB-lite"/>
    </source>
</evidence>
<dbReference type="KEGG" id="cliz:G7Y31_02420"/>
<dbReference type="Proteomes" id="UP000594681">
    <property type="component" value="Chromosome"/>
</dbReference>
<sequence>MSITDTPQAVADMYGVLTAQAAAEAHAAAEAQVAAEAQAATAQESLPGLNGDTSSKRDGTTASPDQHGSHNAAAGPHGDTAADPNTAGGQTNADLNGSNTADQNDGSNNANHLDADHHDGGDGGDSGQVAGRPYRPSPVDLVDAAHTIFFGTDDNDESVPHAARPQVRTNVIIRLEDLDKIIHGHGEEITVELTNGARMTGAQLVARKLAEIGLITLVHPFTGPVNLYTARSASYKQRLMAWAEHPTCAWPGCNKPAEESQIHHIRRHKDNGLTEPSNLVPLCKYHNGTNDDDPTKPTGRGIIDRINGRIVWFPPWGGPPWYIPSPAHPDPPPHPPHSPNPPDPPQRE</sequence>
<proteinExistence type="predicted"/>
<dbReference type="EMBL" id="CP064954">
    <property type="protein sequence ID" value="QPK80265.1"/>
    <property type="molecule type" value="Genomic_DNA"/>
</dbReference>
<keyword evidence="4" id="KW-1185">Reference proteome</keyword>
<keyword evidence="3" id="KW-0540">Nuclease</keyword>
<dbReference type="CDD" id="cd00085">
    <property type="entry name" value="HNHc"/>
    <property type="match status" value="1"/>
</dbReference>